<organism evidence="2 3">
    <name type="scientific">Enterococcus saccharolyticus subsp. saccharolyticus ATCC 43076</name>
    <dbReference type="NCBI Taxonomy" id="1139996"/>
    <lineage>
        <taxon>Bacteria</taxon>
        <taxon>Bacillati</taxon>
        <taxon>Bacillota</taxon>
        <taxon>Bacilli</taxon>
        <taxon>Lactobacillales</taxon>
        <taxon>Enterococcaceae</taxon>
        <taxon>Enterococcus</taxon>
    </lineage>
</organism>
<protein>
    <submittedName>
        <fullName evidence="2">Uncharacterized protein</fullName>
    </submittedName>
</protein>
<dbReference type="Proteomes" id="UP000014136">
    <property type="component" value="Unassembled WGS sequence"/>
</dbReference>
<sequence length="55" mass="6354">MIYAYITGLIIILILVFVSFNLKQKHQNKGFTVLFYLVLVVLVAYLLPSVSYLFL</sequence>
<keyword evidence="1" id="KW-0472">Membrane</keyword>
<evidence type="ECO:0000313" key="3">
    <source>
        <dbReference type="Proteomes" id="UP000014136"/>
    </source>
</evidence>
<keyword evidence="1" id="KW-1133">Transmembrane helix</keyword>
<comment type="caution">
    <text evidence="2">The sequence shown here is derived from an EMBL/GenBank/DDBJ whole genome shotgun (WGS) entry which is preliminary data.</text>
</comment>
<feature type="transmembrane region" description="Helical" evidence="1">
    <location>
        <begin position="34"/>
        <end position="54"/>
    </location>
</feature>
<keyword evidence="3" id="KW-1185">Reference proteome</keyword>
<feature type="transmembrane region" description="Helical" evidence="1">
    <location>
        <begin position="6"/>
        <end position="22"/>
    </location>
</feature>
<gene>
    <name evidence="2" type="ORF">OMQ_01008</name>
</gene>
<dbReference type="AlphaFoldDB" id="S0JMD7"/>
<dbReference type="EMBL" id="AHYT01000003">
    <property type="protein sequence ID" value="EOT29695.1"/>
    <property type="molecule type" value="Genomic_DNA"/>
</dbReference>
<proteinExistence type="predicted"/>
<dbReference type="HOGENOM" id="CLU_3025218_0_0_9"/>
<keyword evidence="1" id="KW-0812">Transmembrane</keyword>
<reference evidence="2 3" key="1">
    <citation type="submission" date="2013-03" db="EMBL/GenBank/DDBJ databases">
        <title>The Genome Sequence of Enterococcus saccharolyticus ATCC_43076 (Illumina only assembly).</title>
        <authorList>
            <consortium name="The Broad Institute Genomics Platform"/>
            <consortium name="The Broad Institute Genome Sequencing Center for Infectious Disease"/>
            <person name="Earl A."/>
            <person name="Russ C."/>
            <person name="Gilmore M."/>
            <person name="Surin D."/>
            <person name="Walker B."/>
            <person name="Young S."/>
            <person name="Zeng Q."/>
            <person name="Gargeya S."/>
            <person name="Fitzgerald M."/>
            <person name="Haas B."/>
            <person name="Abouelleil A."/>
            <person name="Allen A.W."/>
            <person name="Alvarado L."/>
            <person name="Arachchi H.M."/>
            <person name="Berlin A.M."/>
            <person name="Chapman S.B."/>
            <person name="Gainer-Dewar J."/>
            <person name="Goldberg J."/>
            <person name="Griggs A."/>
            <person name="Gujja S."/>
            <person name="Hansen M."/>
            <person name="Howarth C."/>
            <person name="Imamovic A."/>
            <person name="Ireland A."/>
            <person name="Larimer J."/>
            <person name="McCowan C."/>
            <person name="Murphy C."/>
            <person name="Pearson M."/>
            <person name="Poon T.W."/>
            <person name="Priest M."/>
            <person name="Roberts A."/>
            <person name="Saif S."/>
            <person name="Shea T."/>
            <person name="Sisk P."/>
            <person name="Sykes S."/>
            <person name="Wortman J."/>
            <person name="Nusbaum C."/>
            <person name="Birren B."/>
        </authorList>
    </citation>
    <scope>NUCLEOTIDE SEQUENCE [LARGE SCALE GENOMIC DNA]</scope>
    <source>
        <strain evidence="2 3">ATCC 43076</strain>
    </source>
</reference>
<name>S0JMD7_9ENTE</name>
<evidence type="ECO:0000256" key="1">
    <source>
        <dbReference type="SAM" id="Phobius"/>
    </source>
</evidence>
<evidence type="ECO:0000313" key="2">
    <source>
        <dbReference type="EMBL" id="EOT29695.1"/>
    </source>
</evidence>
<accession>S0JMD7</accession>